<dbReference type="KEGG" id="pabo:BCY86_05900"/>
<comment type="PTM">
    <text evidence="5">4'-phosphopantetheine is transferred from CoA to a specific serine of apo-ACP by acpS.</text>
</comment>
<sequence>MVEKAVNEANSESKGTRDVASEVKRIIKDQLDVDDKDIKPGSSFIDDLGADSLGLVEVVLALEEAFEIDIPDEDTVKISTVQDAIDYIEEHTKKRLT</sequence>
<keyword evidence="3" id="KW-0963">Cytoplasm</keyword>
<evidence type="ECO:0000259" key="6">
    <source>
        <dbReference type="PROSITE" id="PS50075"/>
    </source>
</evidence>
<evidence type="ECO:0000256" key="4">
    <source>
        <dbReference type="NCBIfam" id="TIGR00517"/>
    </source>
</evidence>
<evidence type="ECO:0000256" key="1">
    <source>
        <dbReference type="ARBA" id="ARBA00022450"/>
    </source>
</evidence>
<comment type="function">
    <text evidence="3 5">Carrier of the growing fatty acid chain in fatty acid biosynthesis.</text>
</comment>
<accession>A0A1L6MXQ9</accession>
<dbReference type="SUPFAM" id="SSF47336">
    <property type="entry name" value="ACP-like"/>
    <property type="match status" value="1"/>
</dbReference>
<dbReference type="Pfam" id="PF00550">
    <property type="entry name" value="PP-binding"/>
    <property type="match status" value="1"/>
</dbReference>
<keyword evidence="3" id="KW-0444">Lipid biosynthesis</keyword>
<gene>
    <name evidence="3" type="primary">acpP</name>
    <name evidence="7" type="ORF">BCY86_05900</name>
</gene>
<evidence type="ECO:0000256" key="2">
    <source>
        <dbReference type="ARBA" id="ARBA00022553"/>
    </source>
</evidence>
<dbReference type="STRING" id="1882918.BCY86_05900"/>
<keyword evidence="3" id="KW-0275">Fatty acid biosynthesis</keyword>
<dbReference type="PROSITE" id="PS50075">
    <property type="entry name" value="CARRIER"/>
    <property type="match status" value="1"/>
</dbReference>
<dbReference type="HAMAP" id="MF_01217">
    <property type="entry name" value="Acyl_carrier"/>
    <property type="match status" value="1"/>
</dbReference>
<dbReference type="AlphaFoldDB" id="A0A1L6MXQ9"/>
<dbReference type="GO" id="GO:0000035">
    <property type="term" value="F:acyl binding"/>
    <property type="evidence" value="ECO:0007669"/>
    <property type="project" value="TreeGrafter"/>
</dbReference>
<dbReference type="OrthoDB" id="9804551at2"/>
<dbReference type="RefSeq" id="WP_075276934.1">
    <property type="nucleotide sequence ID" value="NZ_CP016908.1"/>
</dbReference>
<keyword evidence="1 3" id="KW-0596">Phosphopantetheine</keyword>
<comment type="similarity">
    <text evidence="3">Belongs to the acyl carrier protein (ACP) family.</text>
</comment>
<dbReference type="PANTHER" id="PTHR20863:SF76">
    <property type="entry name" value="CARRIER DOMAIN-CONTAINING PROTEIN"/>
    <property type="match status" value="1"/>
</dbReference>
<feature type="modified residue" description="O-(pantetheine 4'-phosphoryl)serine" evidence="3">
    <location>
        <position position="52"/>
    </location>
</feature>
<keyword evidence="3" id="KW-0443">Lipid metabolism</keyword>
<feature type="domain" description="Carrier" evidence="6">
    <location>
        <begin position="17"/>
        <end position="92"/>
    </location>
</feature>
<dbReference type="PANTHER" id="PTHR20863">
    <property type="entry name" value="ACYL CARRIER PROTEIN"/>
    <property type="match status" value="1"/>
</dbReference>
<protein>
    <recommendedName>
        <fullName evidence="3 4">Acyl carrier protein</fullName>
        <shortName evidence="3">ACP</shortName>
    </recommendedName>
</protein>
<evidence type="ECO:0000256" key="5">
    <source>
        <dbReference type="RuleBase" id="RU003545"/>
    </source>
</evidence>
<dbReference type="NCBIfam" id="NF002150">
    <property type="entry name" value="PRK00982.1-4"/>
    <property type="match status" value="1"/>
</dbReference>
<keyword evidence="2 3" id="KW-0597">Phosphoprotein</keyword>
<proteinExistence type="inferred from homology"/>
<evidence type="ECO:0000313" key="7">
    <source>
        <dbReference type="EMBL" id="APS00269.1"/>
    </source>
</evidence>
<dbReference type="Gene3D" id="1.10.1200.10">
    <property type="entry name" value="ACP-like"/>
    <property type="match status" value="1"/>
</dbReference>
<comment type="PTM">
    <text evidence="3">4'-phosphopantetheine is transferred from CoA to a specific serine of apo-ACP by AcpS. This modification is essential for activity because fatty acids are bound in thioester linkage to the sulfhydryl of the prosthetic group.</text>
</comment>
<comment type="subcellular location">
    <subcellularLocation>
        <location evidence="3">Cytoplasm</location>
    </subcellularLocation>
</comment>
<evidence type="ECO:0000313" key="8">
    <source>
        <dbReference type="Proteomes" id="UP000185544"/>
    </source>
</evidence>
<dbReference type="NCBIfam" id="NF002148">
    <property type="entry name" value="PRK00982.1-2"/>
    <property type="match status" value="1"/>
</dbReference>
<dbReference type="InterPro" id="IPR009081">
    <property type="entry name" value="PP-bd_ACP"/>
</dbReference>
<dbReference type="NCBIfam" id="NF002151">
    <property type="entry name" value="PRK00982.1-5"/>
    <property type="match status" value="1"/>
</dbReference>
<dbReference type="GO" id="GO:0005737">
    <property type="term" value="C:cytoplasm"/>
    <property type="evidence" value="ECO:0007669"/>
    <property type="project" value="UniProtKB-SubCell"/>
</dbReference>
<dbReference type="InterPro" id="IPR036736">
    <property type="entry name" value="ACP-like_sf"/>
</dbReference>
<organism evidence="7 8">
    <name type="scientific">Pajaroellobacter abortibovis</name>
    <dbReference type="NCBI Taxonomy" id="1882918"/>
    <lineage>
        <taxon>Bacteria</taxon>
        <taxon>Pseudomonadati</taxon>
        <taxon>Myxococcota</taxon>
        <taxon>Polyangia</taxon>
        <taxon>Polyangiales</taxon>
        <taxon>Polyangiaceae</taxon>
    </lineage>
</organism>
<dbReference type="GO" id="GO:0000036">
    <property type="term" value="F:acyl carrier activity"/>
    <property type="evidence" value="ECO:0007669"/>
    <property type="project" value="UniProtKB-UniRule"/>
</dbReference>
<name>A0A1L6MXQ9_9BACT</name>
<dbReference type="NCBIfam" id="TIGR00517">
    <property type="entry name" value="acyl_carrier"/>
    <property type="match status" value="1"/>
</dbReference>
<keyword evidence="3" id="KW-0276">Fatty acid metabolism</keyword>
<dbReference type="EMBL" id="CP016908">
    <property type="protein sequence ID" value="APS00269.1"/>
    <property type="molecule type" value="Genomic_DNA"/>
</dbReference>
<dbReference type="InterPro" id="IPR003231">
    <property type="entry name" value="ACP"/>
</dbReference>
<keyword evidence="8" id="KW-1185">Reference proteome</keyword>
<dbReference type="UniPathway" id="UPA00094"/>
<reference evidence="7 8" key="1">
    <citation type="submission" date="2016-08" db="EMBL/GenBank/DDBJ databases">
        <title>Identification and validation of antigenic proteins from Pajaroellobacter abortibovis using de-novo genome sequence assembly and reverse vaccinology.</title>
        <authorList>
            <person name="Welly B.T."/>
            <person name="Miller M.R."/>
            <person name="Stott J.L."/>
            <person name="Blanchard M.T."/>
            <person name="Islas-Trejo A.D."/>
            <person name="O'Rourke S.M."/>
            <person name="Young A.E."/>
            <person name="Medrano J.F."/>
            <person name="Van Eenennaam A.L."/>
        </authorList>
    </citation>
    <scope>NUCLEOTIDE SEQUENCE [LARGE SCALE GENOMIC DNA]</scope>
    <source>
        <strain evidence="7 8">BTF92-0548A/99-0131</strain>
    </source>
</reference>
<dbReference type="Proteomes" id="UP000185544">
    <property type="component" value="Chromosome"/>
</dbReference>
<comment type="pathway">
    <text evidence="3 5">Lipid metabolism; fatty acid biosynthesis.</text>
</comment>
<evidence type="ECO:0000256" key="3">
    <source>
        <dbReference type="HAMAP-Rule" id="MF_01217"/>
    </source>
</evidence>